<evidence type="ECO:0000256" key="1">
    <source>
        <dbReference type="SAM" id="Coils"/>
    </source>
</evidence>
<dbReference type="Gramene" id="mRNA:HanXRQr2_Chr11g0478731">
    <property type="protein sequence ID" value="mRNA:HanXRQr2_Chr11g0478731"/>
    <property type="gene ID" value="HanXRQr2_Chr11g0478731"/>
</dbReference>
<protein>
    <submittedName>
        <fullName evidence="3">Uncharacterized protein</fullName>
    </submittedName>
</protein>
<feature type="compositionally biased region" description="Basic and acidic residues" evidence="2">
    <location>
        <begin position="211"/>
        <end position="226"/>
    </location>
</feature>
<sequence>MICRINNPTYVAPENDAWRHENSGSENENEKMSELVEKKIRWWFVKDEKRKRTPKTSPVVPIPTEPAPKIVIKGTSAPTESVKDKEPEGVARDDSSEADDETTETETELDLTTLGRGKAQLKKKSTKKKKGSDEEDSTYTPSVVGERKKLRIKRNAFQTGVIPRNVRARKGGASMLEIQSGKNEKHFTTSKVSEAEKVQSVKVPVVPEVQQHVEEPEVEIQKKGGNDDYVEVNEVRAATPPPPPPPQDLPILEAPESSRSKDKDFSNLFGDLPHATGVYKDDLMLDDDFDVFNNAVVKELEKKVGELEKQKEKAEAEREVLKKKLEELMKENEEIKTVMINQAKKIKTMEDDVEDNTKLFDVMQQEISDMNKKLVKMNEINQSQNQLINELHEALANEFKVMKLEMEAMKADKVIKDDQLNMLYTIMESHLNIDVHAVFNNIEVKRAKERRVERERRLAEEATLKKKSVIEETQEVGGSSRQVDVEMVDAEVDPKGFVLVGESSTLSYDFDDIVRRVHVIQKKKKAKEVLLLRWKDEEVVEEEEDEEEKIDDELFDYIDNFPEGDDDDNDQGSSGLLIVNPSVQQKIEDFLNDEINEQEDDQHQEASTSGKQHVDQVFLTQPTVIYLHARYKEELEVPRSREEMIEELGLDDVKFKFDIEDEIPLSPEREYEFVYAQEADKYNDVIVEDASDSSDE</sequence>
<feature type="region of interest" description="Disordered" evidence="2">
    <location>
        <begin position="174"/>
        <end position="266"/>
    </location>
</feature>
<feature type="compositionally biased region" description="Low complexity" evidence="2">
    <location>
        <begin position="200"/>
        <end position="210"/>
    </location>
</feature>
<feature type="compositionally biased region" description="Basic and acidic residues" evidence="2">
    <location>
        <begin position="256"/>
        <end position="265"/>
    </location>
</feature>
<feature type="region of interest" description="Disordered" evidence="2">
    <location>
        <begin position="1"/>
        <end position="33"/>
    </location>
</feature>
<feature type="coiled-coil region" evidence="1">
    <location>
        <begin position="293"/>
        <end position="345"/>
    </location>
</feature>
<feature type="compositionally biased region" description="Basic and acidic residues" evidence="2">
    <location>
        <begin position="81"/>
        <end position="95"/>
    </location>
</feature>
<gene>
    <name evidence="3" type="ORF">HanXRQr2_Chr11g0478731</name>
</gene>
<feature type="compositionally biased region" description="Basic and acidic residues" evidence="2">
    <location>
        <begin position="16"/>
        <end position="33"/>
    </location>
</feature>
<feature type="coiled-coil region" evidence="1">
    <location>
        <begin position="377"/>
        <end position="412"/>
    </location>
</feature>
<dbReference type="Proteomes" id="UP000215914">
    <property type="component" value="Unassembled WGS sequence"/>
</dbReference>
<proteinExistence type="predicted"/>
<feature type="compositionally biased region" description="Basic residues" evidence="2">
    <location>
        <begin position="119"/>
        <end position="130"/>
    </location>
</feature>
<name>A0A9K3HMC0_HELAN</name>
<evidence type="ECO:0000313" key="3">
    <source>
        <dbReference type="EMBL" id="KAF5781032.1"/>
    </source>
</evidence>
<feature type="region of interest" description="Disordered" evidence="2">
    <location>
        <begin position="47"/>
        <end position="143"/>
    </location>
</feature>
<dbReference type="EMBL" id="MNCJ02000326">
    <property type="protein sequence ID" value="KAF5781032.1"/>
    <property type="molecule type" value="Genomic_DNA"/>
</dbReference>
<evidence type="ECO:0000256" key="2">
    <source>
        <dbReference type="SAM" id="MobiDB-lite"/>
    </source>
</evidence>
<feature type="compositionally biased region" description="Acidic residues" evidence="2">
    <location>
        <begin position="96"/>
        <end position="109"/>
    </location>
</feature>
<feature type="coiled-coil region" evidence="1">
    <location>
        <begin position="445"/>
        <end position="472"/>
    </location>
</feature>
<evidence type="ECO:0000313" key="4">
    <source>
        <dbReference type="Proteomes" id="UP000215914"/>
    </source>
</evidence>
<organism evidence="3 4">
    <name type="scientific">Helianthus annuus</name>
    <name type="common">Common sunflower</name>
    <dbReference type="NCBI Taxonomy" id="4232"/>
    <lineage>
        <taxon>Eukaryota</taxon>
        <taxon>Viridiplantae</taxon>
        <taxon>Streptophyta</taxon>
        <taxon>Embryophyta</taxon>
        <taxon>Tracheophyta</taxon>
        <taxon>Spermatophyta</taxon>
        <taxon>Magnoliopsida</taxon>
        <taxon>eudicotyledons</taxon>
        <taxon>Gunneridae</taxon>
        <taxon>Pentapetalae</taxon>
        <taxon>asterids</taxon>
        <taxon>campanulids</taxon>
        <taxon>Asterales</taxon>
        <taxon>Asteraceae</taxon>
        <taxon>Asteroideae</taxon>
        <taxon>Heliantheae alliance</taxon>
        <taxon>Heliantheae</taxon>
        <taxon>Helianthus</taxon>
    </lineage>
</organism>
<keyword evidence="4" id="KW-1185">Reference proteome</keyword>
<reference evidence="3" key="2">
    <citation type="submission" date="2020-06" db="EMBL/GenBank/DDBJ databases">
        <title>Helianthus annuus Genome sequencing and assembly Release 2.</title>
        <authorList>
            <person name="Gouzy J."/>
            <person name="Langlade N."/>
            <person name="Munos S."/>
        </authorList>
    </citation>
    <scope>NUCLEOTIDE SEQUENCE</scope>
    <source>
        <tissue evidence="3">Leaves</tissue>
    </source>
</reference>
<comment type="caution">
    <text evidence="3">The sequence shown here is derived from an EMBL/GenBank/DDBJ whole genome shotgun (WGS) entry which is preliminary data.</text>
</comment>
<dbReference type="AlphaFoldDB" id="A0A9K3HMC0"/>
<accession>A0A9K3HMC0</accession>
<feature type="compositionally biased region" description="Basic and acidic residues" evidence="2">
    <location>
        <begin position="182"/>
        <end position="199"/>
    </location>
</feature>
<feature type="compositionally biased region" description="Pro residues" evidence="2">
    <location>
        <begin position="239"/>
        <end position="248"/>
    </location>
</feature>
<keyword evidence="1" id="KW-0175">Coiled coil</keyword>
<reference evidence="3" key="1">
    <citation type="journal article" date="2017" name="Nature">
        <title>The sunflower genome provides insights into oil metabolism, flowering and Asterid evolution.</title>
        <authorList>
            <person name="Badouin H."/>
            <person name="Gouzy J."/>
            <person name="Grassa C.J."/>
            <person name="Murat F."/>
            <person name="Staton S.E."/>
            <person name="Cottret L."/>
            <person name="Lelandais-Briere C."/>
            <person name="Owens G.L."/>
            <person name="Carrere S."/>
            <person name="Mayjonade B."/>
            <person name="Legrand L."/>
            <person name="Gill N."/>
            <person name="Kane N.C."/>
            <person name="Bowers J.E."/>
            <person name="Hubner S."/>
            <person name="Bellec A."/>
            <person name="Berard A."/>
            <person name="Berges H."/>
            <person name="Blanchet N."/>
            <person name="Boniface M.C."/>
            <person name="Brunel D."/>
            <person name="Catrice O."/>
            <person name="Chaidir N."/>
            <person name="Claudel C."/>
            <person name="Donnadieu C."/>
            <person name="Faraut T."/>
            <person name="Fievet G."/>
            <person name="Helmstetter N."/>
            <person name="King M."/>
            <person name="Knapp S.J."/>
            <person name="Lai Z."/>
            <person name="Le Paslier M.C."/>
            <person name="Lippi Y."/>
            <person name="Lorenzon L."/>
            <person name="Mandel J.R."/>
            <person name="Marage G."/>
            <person name="Marchand G."/>
            <person name="Marquand E."/>
            <person name="Bret-Mestries E."/>
            <person name="Morien E."/>
            <person name="Nambeesan S."/>
            <person name="Nguyen T."/>
            <person name="Pegot-Espagnet P."/>
            <person name="Pouilly N."/>
            <person name="Raftis F."/>
            <person name="Sallet E."/>
            <person name="Schiex T."/>
            <person name="Thomas J."/>
            <person name="Vandecasteele C."/>
            <person name="Vares D."/>
            <person name="Vear F."/>
            <person name="Vautrin S."/>
            <person name="Crespi M."/>
            <person name="Mangin B."/>
            <person name="Burke J.M."/>
            <person name="Salse J."/>
            <person name="Munos S."/>
            <person name="Vincourt P."/>
            <person name="Rieseberg L.H."/>
            <person name="Langlade N.B."/>
        </authorList>
    </citation>
    <scope>NUCLEOTIDE SEQUENCE</scope>
    <source>
        <tissue evidence="3">Leaves</tissue>
    </source>
</reference>